<dbReference type="Proteomes" id="UP000031599">
    <property type="component" value="Unassembled WGS sequence"/>
</dbReference>
<protein>
    <submittedName>
        <fullName evidence="1">Uncharacterized protein</fullName>
    </submittedName>
</protein>
<evidence type="ECO:0000313" key="1">
    <source>
        <dbReference type="EMBL" id="KIG19051.1"/>
    </source>
</evidence>
<organism evidence="1 2">
    <name type="scientific">Enhygromyxa salina</name>
    <dbReference type="NCBI Taxonomy" id="215803"/>
    <lineage>
        <taxon>Bacteria</taxon>
        <taxon>Pseudomonadati</taxon>
        <taxon>Myxococcota</taxon>
        <taxon>Polyangia</taxon>
        <taxon>Nannocystales</taxon>
        <taxon>Nannocystaceae</taxon>
        <taxon>Enhygromyxa</taxon>
    </lineage>
</organism>
<gene>
    <name evidence="1" type="ORF">DB30_05955</name>
</gene>
<dbReference type="EMBL" id="JMCC02000006">
    <property type="protein sequence ID" value="KIG19051.1"/>
    <property type="molecule type" value="Genomic_DNA"/>
</dbReference>
<accession>A0A0C2D7B4</accession>
<dbReference type="AlphaFoldDB" id="A0A0C2D7B4"/>
<comment type="caution">
    <text evidence="1">The sequence shown here is derived from an EMBL/GenBank/DDBJ whole genome shotgun (WGS) entry which is preliminary data.</text>
</comment>
<proteinExistence type="predicted"/>
<name>A0A0C2D7B4_9BACT</name>
<reference evidence="1 2" key="1">
    <citation type="submission" date="2014-12" db="EMBL/GenBank/DDBJ databases">
        <title>Genome assembly of Enhygromyxa salina DSM 15201.</title>
        <authorList>
            <person name="Sharma G."/>
            <person name="Subramanian S."/>
        </authorList>
    </citation>
    <scope>NUCLEOTIDE SEQUENCE [LARGE SCALE GENOMIC DNA]</scope>
    <source>
        <strain evidence="1 2">DSM 15201</strain>
    </source>
</reference>
<sequence length="38" mass="4189">MRRLHRQFFAASSGSRPLSRPIAVILIFGTDRRGCASG</sequence>
<evidence type="ECO:0000313" key="2">
    <source>
        <dbReference type="Proteomes" id="UP000031599"/>
    </source>
</evidence>